<evidence type="ECO:0000313" key="3">
    <source>
        <dbReference type="Proteomes" id="UP000095751"/>
    </source>
</evidence>
<dbReference type="Gene3D" id="1.10.510.10">
    <property type="entry name" value="Transferase(Phosphotransferase) domain 1"/>
    <property type="match status" value="1"/>
</dbReference>
<feature type="non-terminal residue" evidence="2">
    <location>
        <position position="312"/>
    </location>
</feature>
<evidence type="ECO:0000313" key="2">
    <source>
        <dbReference type="EMBL" id="OEU15979.1"/>
    </source>
</evidence>
<proteinExistence type="predicted"/>
<dbReference type="OrthoDB" id="4062651at2759"/>
<dbReference type="Proteomes" id="UP000095751">
    <property type="component" value="Unassembled WGS sequence"/>
</dbReference>
<dbReference type="InterPro" id="IPR051681">
    <property type="entry name" value="Ser/Thr_Kinases-Pseudokinases"/>
</dbReference>
<keyword evidence="3" id="KW-1185">Reference proteome</keyword>
<dbReference type="EMBL" id="KV784359">
    <property type="protein sequence ID" value="OEU15979.1"/>
    <property type="molecule type" value="Genomic_DNA"/>
</dbReference>
<dbReference type="InterPro" id="IPR000719">
    <property type="entry name" value="Prot_kinase_dom"/>
</dbReference>
<feature type="domain" description="Protein kinase" evidence="1">
    <location>
        <begin position="1"/>
        <end position="290"/>
    </location>
</feature>
<dbReference type="PANTHER" id="PTHR44329">
    <property type="entry name" value="SERINE/THREONINE-PROTEIN KINASE TNNI3K-RELATED"/>
    <property type="match status" value="1"/>
</dbReference>
<sequence>DSSLLSMKGSWRSVWKMTTSSHRSVVLKMLHLHRQFDRESFEAHATDIMVMDRLTASPHVVNAYGFCGQTVVTEFAELSGRDFVKRYDIGSQERLRVARDLARGLADIQALQPLPHDTYISTNIPIVFAHNDITIANTIMIDGRIKWNDFNIGVFMREKKQRWVDSLDIGNLCPAPVKYRSDLWRSPEEIKNTSYVQLTQSDVYGLGNILYQTMTRHQPWSFKEPGGVLTVTDVAERKMNGTVPTIPEQYLNTTKRSLQTMFAATNICYYSTPNRRPTARRLAYGLGSLYNKIKYKERVTRPIILDYLVQPR</sequence>
<name>A0A1E7FCV3_9STRA</name>
<accession>A0A1E7FCV3</accession>
<reference evidence="2 3" key="1">
    <citation type="submission" date="2016-09" db="EMBL/GenBank/DDBJ databases">
        <title>Extensive genetic diversity and differential bi-allelic expression allows diatom success in the polar Southern Ocean.</title>
        <authorList>
            <consortium name="DOE Joint Genome Institute"/>
            <person name="Mock T."/>
            <person name="Otillar R.P."/>
            <person name="Strauss J."/>
            <person name="Dupont C."/>
            <person name="Frickenhaus S."/>
            <person name="Maumus F."/>
            <person name="Mcmullan M."/>
            <person name="Sanges R."/>
            <person name="Schmutz J."/>
            <person name="Toseland A."/>
            <person name="Valas R."/>
            <person name="Veluchamy A."/>
            <person name="Ward B.J."/>
            <person name="Allen A."/>
            <person name="Barry K."/>
            <person name="Falciatore A."/>
            <person name="Ferrante M."/>
            <person name="Fortunato A.E."/>
            <person name="Gloeckner G."/>
            <person name="Gruber A."/>
            <person name="Hipkin R."/>
            <person name="Janech M."/>
            <person name="Kroth P."/>
            <person name="Leese F."/>
            <person name="Lindquist E."/>
            <person name="Lyon B.R."/>
            <person name="Martin J."/>
            <person name="Mayer C."/>
            <person name="Parker M."/>
            <person name="Quesneville H."/>
            <person name="Raymond J."/>
            <person name="Uhlig C."/>
            <person name="Valentin K.U."/>
            <person name="Worden A.Z."/>
            <person name="Armbrust E.V."/>
            <person name="Bowler C."/>
            <person name="Green B."/>
            <person name="Moulton V."/>
            <person name="Van Oosterhout C."/>
            <person name="Grigoriev I."/>
        </authorList>
    </citation>
    <scope>NUCLEOTIDE SEQUENCE [LARGE SCALE GENOMIC DNA]</scope>
    <source>
        <strain evidence="2 3">CCMP1102</strain>
    </source>
</reference>
<dbReference type="GO" id="GO:0005524">
    <property type="term" value="F:ATP binding"/>
    <property type="evidence" value="ECO:0007669"/>
    <property type="project" value="InterPro"/>
</dbReference>
<dbReference type="AlphaFoldDB" id="A0A1E7FCV3"/>
<dbReference type="InterPro" id="IPR011009">
    <property type="entry name" value="Kinase-like_dom_sf"/>
</dbReference>
<dbReference type="PROSITE" id="PS50011">
    <property type="entry name" value="PROTEIN_KINASE_DOM"/>
    <property type="match status" value="1"/>
</dbReference>
<organism evidence="2 3">
    <name type="scientific">Fragilariopsis cylindrus CCMP1102</name>
    <dbReference type="NCBI Taxonomy" id="635003"/>
    <lineage>
        <taxon>Eukaryota</taxon>
        <taxon>Sar</taxon>
        <taxon>Stramenopiles</taxon>
        <taxon>Ochrophyta</taxon>
        <taxon>Bacillariophyta</taxon>
        <taxon>Bacillariophyceae</taxon>
        <taxon>Bacillariophycidae</taxon>
        <taxon>Bacillariales</taxon>
        <taxon>Bacillariaceae</taxon>
        <taxon>Fragilariopsis</taxon>
    </lineage>
</organism>
<dbReference type="PANTHER" id="PTHR44329:SF214">
    <property type="entry name" value="PROTEIN KINASE DOMAIN-CONTAINING PROTEIN"/>
    <property type="match status" value="1"/>
</dbReference>
<gene>
    <name evidence="2" type="ORF">FRACYDRAFT_147709</name>
</gene>
<dbReference type="InParanoid" id="A0A1E7FCV3"/>
<dbReference type="SUPFAM" id="SSF56112">
    <property type="entry name" value="Protein kinase-like (PK-like)"/>
    <property type="match status" value="1"/>
</dbReference>
<protein>
    <recommendedName>
        <fullName evidence="1">Protein kinase domain-containing protein</fullName>
    </recommendedName>
</protein>
<evidence type="ECO:0000259" key="1">
    <source>
        <dbReference type="PROSITE" id="PS50011"/>
    </source>
</evidence>
<dbReference type="KEGG" id="fcy:FRACYDRAFT_147709"/>
<dbReference type="Pfam" id="PF00069">
    <property type="entry name" value="Pkinase"/>
    <property type="match status" value="1"/>
</dbReference>
<feature type="non-terminal residue" evidence="2">
    <location>
        <position position="1"/>
    </location>
</feature>
<dbReference type="GO" id="GO:0004674">
    <property type="term" value="F:protein serine/threonine kinase activity"/>
    <property type="evidence" value="ECO:0007669"/>
    <property type="project" value="TreeGrafter"/>
</dbReference>